<dbReference type="STRING" id="46223.SAMN05421852_11529"/>
<evidence type="ECO:0000256" key="1">
    <source>
        <dbReference type="ARBA" id="ARBA00004370"/>
    </source>
</evidence>
<feature type="coiled-coil region" evidence="6">
    <location>
        <begin position="292"/>
        <end position="336"/>
    </location>
</feature>
<dbReference type="InterPro" id="IPR027094">
    <property type="entry name" value="Mitofusin_fam"/>
</dbReference>
<keyword evidence="2" id="KW-0547">Nucleotide-binding</keyword>
<dbReference type="GO" id="GO:0005525">
    <property type="term" value="F:GTP binding"/>
    <property type="evidence" value="ECO:0007669"/>
    <property type="project" value="UniProtKB-KW"/>
</dbReference>
<dbReference type="EMBL" id="FORR01000015">
    <property type="protein sequence ID" value="SFJ64716.1"/>
    <property type="molecule type" value="Genomic_DNA"/>
</dbReference>
<keyword evidence="6" id="KW-0175">Coiled coil</keyword>
<dbReference type="CDD" id="cd09912">
    <property type="entry name" value="DLP_2"/>
    <property type="match status" value="2"/>
</dbReference>
<keyword evidence="5" id="KW-0472">Membrane</keyword>
<dbReference type="GO" id="GO:0016020">
    <property type="term" value="C:membrane"/>
    <property type="evidence" value="ECO:0007669"/>
    <property type="project" value="UniProtKB-SubCell"/>
</dbReference>
<dbReference type="Proteomes" id="UP000199545">
    <property type="component" value="Unassembled WGS sequence"/>
</dbReference>
<evidence type="ECO:0000256" key="3">
    <source>
        <dbReference type="ARBA" id="ARBA00022801"/>
    </source>
</evidence>
<reference evidence="8 9" key="1">
    <citation type="submission" date="2016-10" db="EMBL/GenBank/DDBJ databases">
        <authorList>
            <person name="de Groot N.N."/>
        </authorList>
    </citation>
    <scope>NUCLEOTIDE SEQUENCE [LARGE SCALE GENOMIC DNA]</scope>
    <source>
        <strain evidence="8 9">DSM 44778</strain>
    </source>
</reference>
<dbReference type="InterPro" id="IPR045063">
    <property type="entry name" value="Dynamin_N"/>
</dbReference>
<organism evidence="8 9">
    <name type="scientific">Thermoflavimicrobium dichotomicum</name>
    <dbReference type="NCBI Taxonomy" id="46223"/>
    <lineage>
        <taxon>Bacteria</taxon>
        <taxon>Bacillati</taxon>
        <taxon>Bacillota</taxon>
        <taxon>Bacilli</taxon>
        <taxon>Bacillales</taxon>
        <taxon>Thermoactinomycetaceae</taxon>
        <taxon>Thermoflavimicrobium</taxon>
    </lineage>
</organism>
<keyword evidence="9" id="KW-1185">Reference proteome</keyword>
<dbReference type="PANTHER" id="PTHR10465:SF0">
    <property type="entry name" value="SARCALUMENIN"/>
    <property type="match status" value="1"/>
</dbReference>
<dbReference type="Pfam" id="PF00350">
    <property type="entry name" value="Dynamin_N"/>
    <property type="match status" value="2"/>
</dbReference>
<feature type="domain" description="Dynamin N-terminal" evidence="7">
    <location>
        <begin position="630"/>
        <end position="855"/>
    </location>
</feature>
<evidence type="ECO:0000313" key="8">
    <source>
        <dbReference type="EMBL" id="SFJ64716.1"/>
    </source>
</evidence>
<gene>
    <name evidence="8" type="ORF">SAMN05421852_11529</name>
</gene>
<comment type="subcellular location">
    <subcellularLocation>
        <location evidence="1">Membrane</location>
    </subcellularLocation>
</comment>
<dbReference type="GO" id="GO:0003924">
    <property type="term" value="F:GTPase activity"/>
    <property type="evidence" value="ECO:0007669"/>
    <property type="project" value="InterPro"/>
</dbReference>
<dbReference type="AlphaFoldDB" id="A0A1I3T4W4"/>
<dbReference type="PANTHER" id="PTHR10465">
    <property type="entry name" value="TRANSMEMBRANE GTPASE FZO1"/>
    <property type="match status" value="1"/>
</dbReference>
<keyword evidence="3" id="KW-0378">Hydrolase</keyword>
<evidence type="ECO:0000256" key="6">
    <source>
        <dbReference type="SAM" id="Coils"/>
    </source>
</evidence>
<evidence type="ECO:0000256" key="5">
    <source>
        <dbReference type="ARBA" id="ARBA00023136"/>
    </source>
</evidence>
<evidence type="ECO:0000256" key="4">
    <source>
        <dbReference type="ARBA" id="ARBA00023134"/>
    </source>
</evidence>
<feature type="domain" description="Dynamin N-terminal" evidence="7">
    <location>
        <begin position="46"/>
        <end position="201"/>
    </location>
</feature>
<keyword evidence="4" id="KW-0342">GTP-binding</keyword>
<dbReference type="RefSeq" id="WP_093231000.1">
    <property type="nucleotide sequence ID" value="NZ_FORR01000015.1"/>
</dbReference>
<name>A0A1I3T4W4_9BACL</name>
<dbReference type="OrthoDB" id="5477114at2"/>
<evidence type="ECO:0000313" key="9">
    <source>
        <dbReference type="Proteomes" id="UP000199545"/>
    </source>
</evidence>
<evidence type="ECO:0000259" key="7">
    <source>
        <dbReference type="Pfam" id="PF00350"/>
    </source>
</evidence>
<evidence type="ECO:0000256" key="2">
    <source>
        <dbReference type="ARBA" id="ARBA00022741"/>
    </source>
</evidence>
<dbReference type="InterPro" id="IPR027417">
    <property type="entry name" value="P-loop_NTPase"/>
</dbReference>
<dbReference type="SUPFAM" id="SSF52540">
    <property type="entry name" value="P-loop containing nucleoside triphosphate hydrolases"/>
    <property type="match status" value="2"/>
</dbReference>
<protein>
    <submittedName>
        <fullName evidence="8">Small GTP-binding protein domain-containing protein</fullName>
    </submittedName>
</protein>
<sequence>MIGNKQREMVQRLGALVQQMEQQGDTNHHLKLLELMRKVHKNEFILAFCGHFSAGKSTMLNELYGEDLLPTSPIPTSANIVKIQAGPERVTLFLSSGEKYTYEGSYTEKELKQLCKNGEEVIAVHVFKDKSNIPEGVSFLDTPGIDSTDDAHRMATESALHLADVIFYMMDYNHVQSEENYLFIKELTQRNKCVYLVINQIDKHREEELPFSAYQASVEESFQNWNLQVEGIFYTSLRNRQHSQNQLDSFKQFIQQLIEQRQTLLLESAYHEAEYLIKEHLRYIEERDKPRVKKLQAQLVDETDRLTDIEQKLTHLKQQQEQIKQQRNEIGTKYKKQIESILQNAYLMPYEVRELAEQYLESIQPHFKVGFLFSKSKTEQEKARRKQAFFDKLAQIVKTQLDTHVKQAIHTFFKEQQLDSEEVAAQIYQSSISLSPGILEEMVKTGAGLSGNYLLQYCEDLANELKRRYRQWSQQIYDMFKDRLEARYTAEISRLGSLIQQWERALIAGQELMKLKQDQETYHESLVAFINGELEGPELDLETWLTEEQIQLRKDQWISRSSVSAIPVKEEEMLKEEPASSSQEISEQIKSILDRVDAVTKLIDGVTGLESVRKELITKRKRVADRQFTVALFGAFSAGKSSFANALIGESILPVSPNPTTATITKVCPPTEKHHHGQAVVYFKSREALLQDLQYVFQLFQRKVNTLEEAIRTIPDLLQISEPNARQKMSFAFLRAVRNGYPAVQEKLGSSVSVTVDEWSEYVANEEKSCFVELAELYYDCLWTRYGITLVDTPGADSINARHTGVAFEYIRDADAILYVTYYNHAFSRADREFLIQLGRVKDTFSMDKMFFIMNAADLASSEEELEAVQQYLKEQLLQYGIRHPRMFAVSSLLALREKQGIWAEKNSGMEMFEKAFTSFIMRDLLLVSLRQLVGNIERAKTMLANFIRSTLQSHEEKEAKKKQVSLEQAQVSDVIKEWNASAVAYALDKEIEELLYYVKQRVFLRYNDVFIEIFNPGTLRGDLGQIKQKLYDCLLELLDFIRHDVMQELRATSLRLEKWLDKKLMEQLERMVAACKQINGELPFSVEIEHGYTTPTFLEPFPSLDLSAFKKALSHFKNAKSFFEKNERASMRDEVKKILEQEVESYIKEQKERLFAHYREEWQDGLTAVKQKVSMDCQDYYQSMMYILSEQIDVAHLKLVEAKVKEQYIHLEKDLDSL</sequence>
<proteinExistence type="predicted"/>
<accession>A0A1I3T4W4</accession>
<dbReference type="Gene3D" id="3.40.50.300">
    <property type="entry name" value="P-loop containing nucleotide triphosphate hydrolases"/>
    <property type="match status" value="2"/>
</dbReference>